<dbReference type="SUPFAM" id="SSF52980">
    <property type="entry name" value="Restriction endonuclease-like"/>
    <property type="match status" value="1"/>
</dbReference>
<sequence length="342" mass="39550">MQNINPKNKLCECGCGGFVTKPGNRFIHGHHRRGVKVSKETTEKRVESNKKYYKTNSHSKKGTMLVNGKFVKKEDVEFPLCKCKCGERVKNIKNLYIRGHNPGPFKSGHTAWNKGLTKETSKSLADGGKKQSATKAEIWPKEELSPPQLCKCKCGGMTNPGREFIIHHNLKLVERTPEIYEKVVKKTKGQKRPNGNWNPWSKGLTKETDHRLKLLGDKVSIAMTAKFKNDPVFTKEFGRIRGLKPNKLELKFEDFLNELFPNEYKYVGDFDTFIGGKCPDFMNVNGQKKLIEVYGDYWHRNDDPQDRIDHFKKYGFDCLVIWESEYQNNLMETKDKVIRFHN</sequence>
<evidence type="ECO:0008006" key="3">
    <source>
        <dbReference type="Google" id="ProtNLM"/>
    </source>
</evidence>
<evidence type="ECO:0000256" key="1">
    <source>
        <dbReference type="SAM" id="MobiDB-lite"/>
    </source>
</evidence>
<feature type="region of interest" description="Disordered" evidence="1">
    <location>
        <begin position="118"/>
        <end position="137"/>
    </location>
</feature>
<proteinExistence type="predicted"/>
<reference evidence="2" key="1">
    <citation type="journal article" date="2015" name="Nature">
        <title>Complex archaea that bridge the gap between prokaryotes and eukaryotes.</title>
        <authorList>
            <person name="Spang A."/>
            <person name="Saw J.H."/>
            <person name="Jorgensen S.L."/>
            <person name="Zaremba-Niedzwiedzka K."/>
            <person name="Martijn J."/>
            <person name="Lind A.E."/>
            <person name="van Eijk R."/>
            <person name="Schleper C."/>
            <person name="Guy L."/>
            <person name="Ettema T.J."/>
        </authorList>
    </citation>
    <scope>NUCLEOTIDE SEQUENCE</scope>
</reference>
<gene>
    <name evidence="2" type="ORF">LCGC14_0570260</name>
</gene>
<name>A0A0F9RPG7_9ZZZZ</name>
<dbReference type="Gene3D" id="3.40.960.10">
    <property type="entry name" value="VSR Endonuclease"/>
    <property type="match status" value="1"/>
</dbReference>
<dbReference type="AlphaFoldDB" id="A0A0F9RPG7"/>
<comment type="caution">
    <text evidence="2">The sequence shown here is derived from an EMBL/GenBank/DDBJ whole genome shotgun (WGS) entry which is preliminary data.</text>
</comment>
<evidence type="ECO:0000313" key="2">
    <source>
        <dbReference type="EMBL" id="KKN56614.1"/>
    </source>
</evidence>
<organism evidence="2">
    <name type="scientific">marine sediment metagenome</name>
    <dbReference type="NCBI Taxonomy" id="412755"/>
    <lineage>
        <taxon>unclassified sequences</taxon>
        <taxon>metagenomes</taxon>
        <taxon>ecological metagenomes</taxon>
    </lineage>
</organism>
<dbReference type="InterPro" id="IPR011335">
    <property type="entry name" value="Restrct_endonuc-II-like"/>
</dbReference>
<protein>
    <recommendedName>
        <fullName evidence="3">Nuclease associated modular domain-containing protein</fullName>
    </recommendedName>
</protein>
<dbReference type="EMBL" id="LAZR01000836">
    <property type="protein sequence ID" value="KKN56614.1"/>
    <property type="molecule type" value="Genomic_DNA"/>
</dbReference>
<accession>A0A0F9RPG7</accession>